<dbReference type="STRING" id="55802.TBCH5v1_1897"/>
<proteinExistence type="predicted"/>
<evidence type="ECO:0000313" key="2">
    <source>
        <dbReference type="EMBL" id="ALM75804.1"/>
    </source>
</evidence>
<keyword evidence="1" id="KW-1133">Transmembrane helix</keyword>
<feature type="transmembrane region" description="Helical" evidence="1">
    <location>
        <begin position="6"/>
        <end position="25"/>
    </location>
</feature>
<dbReference type="EMBL" id="CP013050">
    <property type="protein sequence ID" value="ALM75804.1"/>
    <property type="molecule type" value="Genomic_DNA"/>
</dbReference>
<name>A0A0S1XDG9_THEBA</name>
<dbReference type="AlphaFoldDB" id="A0A0S1XDG9"/>
<sequence length="401" mass="44987">MVKNRVYVVVLILASLMMLGVAYIIGSEKYSNIKDAQKGDIVVFTGICVYSKGDFSVLTDGLETITIYKGLIEGKIYTIRGKIVNREKKAIYPLEITNGSANELHLSYLSGVYWDDHSCYILTPQKVKLDRCLNVQKGAEIQAKGVIYGGTFYVISFEVGNFLKEPQDSFPYRVVGVVLDNRTPTIIWNGKEKIKVYLPYRFSLKLGDKVEILGIVRLYSTLTLYVNSIDDVKITGKAERKPIGEEEIGDIAHGSCQVTKAGKGLSLNCTDLKLYAYSARTGDIVEFEALRRERSLVCLNCSVKLPREKLGNSICTPEHEGVIKIEGRISWIRIYKNGFGLANITNDKCWILLKLRKSLNLELKENQTITAFGIYTTYRGKPALEVHSRDDVCLENSCLDS</sequence>
<organism evidence="2 3">
    <name type="scientific">Thermococcus barophilus</name>
    <dbReference type="NCBI Taxonomy" id="55802"/>
    <lineage>
        <taxon>Archaea</taxon>
        <taxon>Methanobacteriati</taxon>
        <taxon>Methanobacteriota</taxon>
        <taxon>Thermococci</taxon>
        <taxon>Thermococcales</taxon>
        <taxon>Thermococcaceae</taxon>
        <taxon>Thermococcus</taxon>
    </lineage>
</organism>
<evidence type="ECO:0000313" key="3">
    <source>
        <dbReference type="Proteomes" id="UP000066042"/>
    </source>
</evidence>
<dbReference type="GeneID" id="26137132"/>
<keyword evidence="1" id="KW-0812">Transmembrane</keyword>
<keyword evidence="1" id="KW-0472">Membrane</keyword>
<reference evidence="2 3" key="1">
    <citation type="journal article" date="2016" name="Genome Announc.">
        <title>Complete genome sequence of the hyperthermophilic and piezophilic archaeon Thermococcus barophilus Ch5, capable of growth at the expense of hydrogenogenesis from carbon monoxide and formate.</title>
        <authorList>
            <person name="Oger P."/>
            <person name="Sokolova T.G."/>
            <person name="Kozhevnikova D.A."/>
            <person name="Taranov E.A."/>
            <person name="Vannier P."/>
            <person name="Lee H.S."/>
            <person name="Kwon K.K."/>
            <person name="Kang S.G."/>
            <person name="Lee J.H."/>
            <person name="Bonch-Osmolovskaya E.A."/>
            <person name="Lebedinsky A.V."/>
        </authorList>
    </citation>
    <scope>NUCLEOTIDE SEQUENCE [LARGE SCALE GENOMIC DNA]</scope>
    <source>
        <strain evidence="3">Ch5</strain>
    </source>
</reference>
<accession>A0A0S1XDG9</accession>
<dbReference type="RefSeq" id="WP_056934330.1">
    <property type="nucleotide sequence ID" value="NZ_CP013050.1"/>
</dbReference>
<dbReference type="Proteomes" id="UP000066042">
    <property type="component" value="Chromosome"/>
</dbReference>
<gene>
    <name evidence="2" type="ORF">TBCH5v1_1897</name>
</gene>
<dbReference type="PATRIC" id="fig|55802.8.peg.1878"/>
<evidence type="ECO:0000256" key="1">
    <source>
        <dbReference type="SAM" id="Phobius"/>
    </source>
</evidence>
<protein>
    <submittedName>
        <fullName evidence="2">Uncharacterized protein</fullName>
    </submittedName>
</protein>